<dbReference type="InterPro" id="IPR021124">
    <property type="entry name" value="CRISPR-assoc_prot_Cas5"/>
</dbReference>
<proteinExistence type="predicted"/>
<dbReference type="InterPro" id="IPR013422">
    <property type="entry name" value="CRISPR-assoc_prot_Cas5_N"/>
</dbReference>
<dbReference type="AlphaFoldDB" id="F2NJ28"/>
<keyword evidence="1" id="KW-0051">Antiviral defense</keyword>
<gene>
    <name evidence="2" type="ordered locus">Desac_0088</name>
</gene>
<dbReference type="KEGG" id="dao:Desac_0088"/>
<accession>F2NJ28</accession>
<sequence length="255" mass="28680">MIALEFRLKLSSMYSIRVPYSYQCARTYPLPAPSTIKGLCANALWQKEGENPVKLLKDIQNKALGATARAEHPIAVSSCTVRVIPMDARLRQYAFTPYIDCLIAFKDGEEELGKKIAESLKVAPIYLGDSESLACVLPESVELVPEHNIKKVFEGDDIPLNSLVRFDLIKNFRENNKGVVLYMQEDPVAVDAVLERYLAPLCARGDAYYPLEERSYCSSGNGFFIRGRRIAALFPEPPENDVKGKKIKNFKRKKT</sequence>
<dbReference type="OrthoDB" id="9782505at2"/>
<evidence type="ECO:0000313" key="2">
    <source>
        <dbReference type="EMBL" id="AEB07986.1"/>
    </source>
</evidence>
<dbReference type="GO" id="GO:0051607">
    <property type="term" value="P:defense response to virus"/>
    <property type="evidence" value="ECO:0007669"/>
    <property type="project" value="UniProtKB-KW"/>
</dbReference>
<evidence type="ECO:0000256" key="1">
    <source>
        <dbReference type="ARBA" id="ARBA00023118"/>
    </source>
</evidence>
<reference evidence="3" key="2">
    <citation type="submission" date="2011-03" db="EMBL/GenBank/DDBJ databases">
        <title>The complete genome of Desulfobacca acetoxidans DSM 11109.</title>
        <authorList>
            <consortium name="US DOE Joint Genome Institute (JGI-PGF)"/>
            <person name="Lucas S."/>
            <person name="Copeland A."/>
            <person name="Lapidus A."/>
            <person name="Bruce D."/>
            <person name="Goodwin L."/>
            <person name="Pitluck S."/>
            <person name="Peters L."/>
            <person name="Kyrpides N."/>
            <person name="Mavromatis K."/>
            <person name="Ivanova N."/>
            <person name="Ovchinnikova G."/>
            <person name="Teshima H."/>
            <person name="Detter J.C."/>
            <person name="Han C."/>
            <person name="Land M."/>
            <person name="Hauser L."/>
            <person name="Markowitz V."/>
            <person name="Cheng J.-F."/>
            <person name="Hugenholtz P."/>
            <person name="Woyke T."/>
            <person name="Wu D."/>
            <person name="Spring S."/>
            <person name="Schueler E."/>
            <person name="Brambilla E."/>
            <person name="Klenk H.-P."/>
            <person name="Eisen J.A."/>
        </authorList>
    </citation>
    <scope>NUCLEOTIDE SEQUENCE [LARGE SCALE GENOMIC DNA]</scope>
    <source>
        <strain evidence="3">ATCC 700848 / DSM 11109 / ASRB2</strain>
    </source>
</reference>
<dbReference type="Pfam" id="PF09704">
    <property type="entry name" value="Cas_Cas5d"/>
    <property type="match status" value="1"/>
</dbReference>
<reference evidence="2 3" key="1">
    <citation type="journal article" date="2011" name="Stand. Genomic Sci.">
        <title>Complete genome sequence of the acetate-degrading sulfate reducer Desulfobacca acetoxidans type strain (ASRB2).</title>
        <authorList>
            <person name="Goker M."/>
            <person name="Teshima H."/>
            <person name="Lapidus A."/>
            <person name="Nolan M."/>
            <person name="Lucas S."/>
            <person name="Hammon N."/>
            <person name="Deshpande S."/>
            <person name="Cheng J.F."/>
            <person name="Tapia R."/>
            <person name="Han C."/>
            <person name="Goodwin L."/>
            <person name="Pitluck S."/>
            <person name="Huntemann M."/>
            <person name="Liolios K."/>
            <person name="Ivanova N."/>
            <person name="Pagani I."/>
            <person name="Mavromatis K."/>
            <person name="Ovchinikova G."/>
            <person name="Pati A."/>
            <person name="Chen A."/>
            <person name="Palaniappan K."/>
            <person name="Land M."/>
            <person name="Hauser L."/>
            <person name="Brambilla E.M."/>
            <person name="Rohde M."/>
            <person name="Spring S."/>
            <person name="Detter J.C."/>
            <person name="Woyke T."/>
            <person name="Bristow J."/>
            <person name="Eisen J.A."/>
            <person name="Markowitz V."/>
            <person name="Hugenholtz P."/>
            <person name="Kyrpides N.C."/>
            <person name="Klenk H.P."/>
        </authorList>
    </citation>
    <scope>NUCLEOTIDE SEQUENCE [LARGE SCALE GENOMIC DNA]</scope>
    <source>
        <strain evidence="3">ATCC 700848 / DSM 11109 / ASRB2</strain>
    </source>
</reference>
<keyword evidence="3" id="KW-1185">Reference proteome</keyword>
<dbReference type="EMBL" id="CP002629">
    <property type="protein sequence ID" value="AEB07986.1"/>
    <property type="molecule type" value="Genomic_DNA"/>
</dbReference>
<protein>
    <submittedName>
        <fullName evidence="2">CRISPR-associated protein Cas5</fullName>
    </submittedName>
</protein>
<dbReference type="CDD" id="cd09693">
    <property type="entry name" value="Cas5_I"/>
    <property type="match status" value="1"/>
</dbReference>
<evidence type="ECO:0000313" key="3">
    <source>
        <dbReference type="Proteomes" id="UP000000483"/>
    </source>
</evidence>
<name>F2NJ28_DESAR</name>
<dbReference type="HOGENOM" id="CLU_1049437_0_0_7"/>
<dbReference type="STRING" id="880072.Desac_0088"/>
<dbReference type="RefSeq" id="WP_013705099.1">
    <property type="nucleotide sequence ID" value="NC_015388.1"/>
</dbReference>
<dbReference type="eggNOG" id="COG1688">
    <property type="taxonomic scope" value="Bacteria"/>
</dbReference>
<dbReference type="NCBIfam" id="TIGR02593">
    <property type="entry name" value="CRISPR_cas5"/>
    <property type="match status" value="1"/>
</dbReference>
<dbReference type="GO" id="GO:0043571">
    <property type="term" value="P:maintenance of CRISPR repeat elements"/>
    <property type="evidence" value="ECO:0007669"/>
    <property type="project" value="InterPro"/>
</dbReference>
<dbReference type="Proteomes" id="UP000000483">
    <property type="component" value="Chromosome"/>
</dbReference>
<organism evidence="2 3">
    <name type="scientific">Desulfobacca acetoxidans (strain ATCC 700848 / DSM 11109 / ASRB2)</name>
    <dbReference type="NCBI Taxonomy" id="880072"/>
    <lineage>
        <taxon>Bacteria</taxon>
        <taxon>Pseudomonadati</taxon>
        <taxon>Thermodesulfobacteriota</taxon>
        <taxon>Desulfobaccia</taxon>
        <taxon>Desulfobaccales</taxon>
        <taxon>Desulfobaccaceae</taxon>
        <taxon>Desulfobacca</taxon>
    </lineage>
</organism>